<accession>A0A383RI36</accession>
<dbReference type="EMBL" id="LS992241">
    <property type="protein sequence ID" value="SYX86351.1"/>
    <property type="molecule type" value="Genomic_DNA"/>
</dbReference>
<dbReference type="InterPro" id="IPR011330">
    <property type="entry name" value="Glyco_hydro/deAcase_b/a-brl"/>
</dbReference>
<dbReference type="InterPro" id="IPR002509">
    <property type="entry name" value="NODB_dom"/>
</dbReference>
<dbReference type="RefSeq" id="WP_138188335.1">
    <property type="nucleotide sequence ID" value="NZ_LS992241.1"/>
</dbReference>
<dbReference type="Proteomes" id="UP000304148">
    <property type="component" value="Chromosome"/>
</dbReference>
<dbReference type="GO" id="GO:0005975">
    <property type="term" value="P:carbohydrate metabolic process"/>
    <property type="evidence" value="ECO:0007669"/>
    <property type="project" value="InterPro"/>
</dbReference>
<dbReference type="GO" id="GO:0016020">
    <property type="term" value="C:membrane"/>
    <property type="evidence" value="ECO:0007669"/>
    <property type="project" value="TreeGrafter"/>
</dbReference>
<dbReference type="AlphaFoldDB" id="A0A383RI36"/>
<evidence type="ECO:0000313" key="2">
    <source>
        <dbReference type="EMBL" id="SYX86351.1"/>
    </source>
</evidence>
<organism evidence="2 3">
    <name type="scientific">Paenibacillus alvei</name>
    <name type="common">Bacillus alvei</name>
    <dbReference type="NCBI Taxonomy" id="44250"/>
    <lineage>
        <taxon>Bacteria</taxon>
        <taxon>Bacillati</taxon>
        <taxon>Bacillota</taxon>
        <taxon>Bacilli</taxon>
        <taxon>Bacillales</taxon>
        <taxon>Paenibacillaceae</taxon>
        <taxon>Paenibacillus</taxon>
    </lineage>
</organism>
<feature type="domain" description="NodB homology" evidence="1">
    <location>
        <begin position="57"/>
        <end position="237"/>
    </location>
</feature>
<evidence type="ECO:0000259" key="1">
    <source>
        <dbReference type="PROSITE" id="PS51677"/>
    </source>
</evidence>
<sequence>MNNYFYVFSGKKIKRVFILAIAMLFAAGVVYVESDNITVFSEGSSPSAIYSVPTDKKMLALTFDISWGDTRVEPILQILQEKGVKKATFFLSSPWSKTHSDLVKKIEAAGYEIGSHGHKHDNYSSMSDEEIRKQIQAAHNILSEVTGKAPNLIRMPNGDFDKRVLQIANSLNYKVIQWDTDSLDWKNPGVETIVNRVVSKAHPGDIILMHASDSCKQTHLALPTILDQLSAKGYEFVTVSELIQQTEMKSKSIQDQATMMEHLENAVGM</sequence>
<dbReference type="GO" id="GO:0016810">
    <property type="term" value="F:hydrolase activity, acting on carbon-nitrogen (but not peptide) bonds"/>
    <property type="evidence" value="ECO:0007669"/>
    <property type="project" value="InterPro"/>
</dbReference>
<dbReference type="Gene3D" id="3.20.20.370">
    <property type="entry name" value="Glycoside hydrolase/deacetylase"/>
    <property type="match status" value="1"/>
</dbReference>
<dbReference type="PANTHER" id="PTHR10587:SF128">
    <property type="entry name" value="POLYSACCHARIDE DEACETYLASE PDAB-RELATED"/>
    <property type="match status" value="1"/>
</dbReference>
<proteinExistence type="predicted"/>
<dbReference type="PANTHER" id="PTHR10587">
    <property type="entry name" value="GLYCOSYL TRANSFERASE-RELATED"/>
    <property type="match status" value="1"/>
</dbReference>
<gene>
    <name evidence="2" type="primary">pdaB</name>
    <name evidence="2" type="ORF">PBLR_14775</name>
</gene>
<dbReference type="InterPro" id="IPR014132">
    <property type="entry name" value="PdaB-like"/>
</dbReference>
<reference evidence="3" key="1">
    <citation type="submission" date="2018-08" db="EMBL/GenBank/DDBJ databases">
        <authorList>
            <person name="Chevrot R."/>
        </authorList>
    </citation>
    <scope>NUCLEOTIDE SEQUENCE [LARGE SCALE GENOMIC DNA]</scope>
</reference>
<dbReference type="Pfam" id="PF01522">
    <property type="entry name" value="Polysacc_deac_1"/>
    <property type="match status" value="1"/>
</dbReference>
<dbReference type="InterPro" id="IPR050248">
    <property type="entry name" value="Polysacc_deacetylase_ArnD"/>
</dbReference>
<name>A0A383RI36_PAEAL</name>
<dbReference type="PROSITE" id="PS51677">
    <property type="entry name" value="NODB"/>
    <property type="match status" value="1"/>
</dbReference>
<evidence type="ECO:0000313" key="3">
    <source>
        <dbReference type="Proteomes" id="UP000304148"/>
    </source>
</evidence>
<dbReference type="NCBIfam" id="TIGR02764">
    <property type="entry name" value="spore_ybaN_pdaB"/>
    <property type="match status" value="1"/>
</dbReference>
<protein>
    <submittedName>
        <fullName evidence="2">Polysaccharide deacetylase involved in sporulation</fullName>
    </submittedName>
</protein>
<dbReference type="SUPFAM" id="SSF88713">
    <property type="entry name" value="Glycoside hydrolase/deacetylase"/>
    <property type="match status" value="1"/>
</dbReference>